<dbReference type="InterPro" id="IPR036640">
    <property type="entry name" value="ABC1_TM_sf"/>
</dbReference>
<evidence type="ECO:0000259" key="9">
    <source>
        <dbReference type="PROSITE" id="PS50929"/>
    </source>
</evidence>
<keyword evidence="6 7" id="KW-0472">Membrane</keyword>
<dbReference type="AlphaFoldDB" id="A0A508Z2A0"/>
<accession>A0A508Z2A0</accession>
<proteinExistence type="predicted"/>
<dbReference type="SUPFAM" id="SSF52540">
    <property type="entry name" value="P-loop containing nucleoside triphosphate hydrolases"/>
    <property type="match status" value="1"/>
</dbReference>
<feature type="domain" description="ABC transporter" evidence="8">
    <location>
        <begin position="339"/>
        <end position="540"/>
    </location>
</feature>
<dbReference type="GO" id="GO:0140359">
    <property type="term" value="F:ABC-type transporter activity"/>
    <property type="evidence" value="ECO:0007669"/>
    <property type="project" value="InterPro"/>
</dbReference>
<dbReference type="Pfam" id="PF00664">
    <property type="entry name" value="ABC_membrane"/>
    <property type="match status" value="1"/>
</dbReference>
<dbReference type="PANTHER" id="PTHR24221">
    <property type="entry name" value="ATP-BINDING CASSETTE SUB-FAMILY B"/>
    <property type="match status" value="1"/>
</dbReference>
<dbReference type="SMART" id="SM00382">
    <property type="entry name" value="AAA"/>
    <property type="match status" value="1"/>
</dbReference>
<evidence type="ECO:0000313" key="10">
    <source>
        <dbReference type="EMBL" id="NZA04210.1"/>
    </source>
</evidence>
<keyword evidence="2 7" id="KW-0812">Transmembrane</keyword>
<dbReference type="Gene3D" id="3.40.50.300">
    <property type="entry name" value="P-loop containing nucleotide triphosphate hydrolases"/>
    <property type="match status" value="1"/>
</dbReference>
<feature type="transmembrane region" description="Helical" evidence="7">
    <location>
        <begin position="131"/>
        <end position="152"/>
    </location>
</feature>
<evidence type="ECO:0000256" key="4">
    <source>
        <dbReference type="ARBA" id="ARBA00022840"/>
    </source>
</evidence>
<evidence type="ECO:0000313" key="13">
    <source>
        <dbReference type="Proteomes" id="UP000552935"/>
    </source>
</evidence>
<dbReference type="InterPro" id="IPR003439">
    <property type="entry name" value="ABC_transporter-like_ATP-bd"/>
</dbReference>
<dbReference type="GO" id="GO:0005886">
    <property type="term" value="C:plasma membrane"/>
    <property type="evidence" value="ECO:0007669"/>
    <property type="project" value="UniProtKB-SubCell"/>
</dbReference>
<gene>
    <name evidence="11" type="ORF">E6L36_06365</name>
    <name evidence="10" type="ORF">H0N82_03550</name>
</gene>
<evidence type="ECO:0000256" key="5">
    <source>
        <dbReference type="ARBA" id="ARBA00022989"/>
    </source>
</evidence>
<dbReference type="GO" id="GO:0016887">
    <property type="term" value="F:ATP hydrolysis activity"/>
    <property type="evidence" value="ECO:0007669"/>
    <property type="project" value="InterPro"/>
</dbReference>
<dbReference type="InterPro" id="IPR011527">
    <property type="entry name" value="ABC1_TM_dom"/>
</dbReference>
<dbReference type="InterPro" id="IPR039421">
    <property type="entry name" value="Type_1_exporter"/>
</dbReference>
<evidence type="ECO:0000259" key="8">
    <source>
        <dbReference type="PROSITE" id="PS50893"/>
    </source>
</evidence>
<dbReference type="Proteomes" id="UP000307517">
    <property type="component" value="Unassembled WGS sequence"/>
</dbReference>
<dbReference type="SUPFAM" id="SSF90123">
    <property type="entry name" value="ABC transporter transmembrane region"/>
    <property type="match status" value="1"/>
</dbReference>
<feature type="transmembrane region" description="Helical" evidence="7">
    <location>
        <begin position="59"/>
        <end position="80"/>
    </location>
</feature>
<dbReference type="GO" id="GO:0005524">
    <property type="term" value="F:ATP binding"/>
    <property type="evidence" value="ECO:0007669"/>
    <property type="project" value="UniProtKB-KW"/>
</dbReference>
<dbReference type="GO" id="GO:0034040">
    <property type="term" value="F:ATPase-coupled lipid transmembrane transporter activity"/>
    <property type="evidence" value="ECO:0007669"/>
    <property type="project" value="TreeGrafter"/>
</dbReference>
<feature type="transmembrane region" description="Helical" evidence="7">
    <location>
        <begin position="20"/>
        <end position="39"/>
    </location>
</feature>
<keyword evidence="5 7" id="KW-1133">Transmembrane helix</keyword>
<dbReference type="PANTHER" id="PTHR24221:SF654">
    <property type="entry name" value="ATP-BINDING CASSETTE SUB-FAMILY B MEMBER 6"/>
    <property type="match status" value="1"/>
</dbReference>
<dbReference type="Proteomes" id="UP000552935">
    <property type="component" value="Unassembled WGS sequence"/>
</dbReference>
<evidence type="ECO:0000256" key="1">
    <source>
        <dbReference type="ARBA" id="ARBA00004651"/>
    </source>
</evidence>
<comment type="caution">
    <text evidence="10">The sequence shown here is derived from an EMBL/GenBank/DDBJ whole genome shotgun (WGS) entry which is preliminary data.</text>
</comment>
<evidence type="ECO:0000313" key="11">
    <source>
        <dbReference type="EMBL" id="THC80049.1"/>
    </source>
</evidence>
<dbReference type="PROSITE" id="PS50893">
    <property type="entry name" value="ABC_TRANSPORTER_2"/>
    <property type="match status" value="1"/>
</dbReference>
<feature type="transmembrane region" description="Helical" evidence="7">
    <location>
        <begin position="245"/>
        <end position="265"/>
    </location>
</feature>
<organism evidence="10 13">
    <name type="scientific">Lacticaseibacillus rhamnosus</name>
    <name type="common">Lactobacillus rhamnosus</name>
    <dbReference type="NCBI Taxonomy" id="47715"/>
    <lineage>
        <taxon>Bacteria</taxon>
        <taxon>Bacillati</taxon>
        <taxon>Bacillota</taxon>
        <taxon>Bacilli</taxon>
        <taxon>Lactobacillales</taxon>
        <taxon>Lactobacillaceae</taxon>
        <taxon>Lacticaseibacillus</taxon>
    </lineage>
</organism>
<keyword evidence="3" id="KW-0547">Nucleotide-binding</keyword>
<evidence type="ECO:0000256" key="7">
    <source>
        <dbReference type="SAM" id="Phobius"/>
    </source>
</evidence>
<feature type="domain" description="ABC transmembrane type-1" evidence="9">
    <location>
        <begin position="22"/>
        <end position="304"/>
    </location>
</feature>
<reference evidence="10 13" key="2">
    <citation type="submission" date="2020-07" db="EMBL/GenBank/DDBJ databases">
        <title>Organ Donor 1.</title>
        <authorList>
            <person name="Marsh A.J."/>
            <person name="Azcarate-Peril M.A."/>
        </authorList>
    </citation>
    <scope>NUCLEOTIDE SEQUENCE [LARGE SCALE GENOMIC DNA]</scope>
    <source>
        <strain evidence="10 13">AMC0712</strain>
    </source>
</reference>
<feature type="transmembrane region" description="Helical" evidence="7">
    <location>
        <begin position="158"/>
        <end position="177"/>
    </location>
</feature>
<dbReference type="CDD" id="cd03228">
    <property type="entry name" value="ABCC_MRP_Like"/>
    <property type="match status" value="1"/>
</dbReference>
<evidence type="ECO:0000313" key="12">
    <source>
        <dbReference type="Proteomes" id="UP000307517"/>
    </source>
</evidence>
<keyword evidence="4 10" id="KW-0067">ATP-binding</keyword>
<dbReference type="Gene3D" id="1.20.1560.10">
    <property type="entry name" value="ABC transporter type 1, transmembrane domain"/>
    <property type="match status" value="1"/>
</dbReference>
<dbReference type="InterPro" id="IPR017871">
    <property type="entry name" value="ABC_transporter-like_CS"/>
</dbReference>
<dbReference type="InterPro" id="IPR027417">
    <property type="entry name" value="P-loop_NTPase"/>
</dbReference>
<dbReference type="EMBL" id="SSHM01000001">
    <property type="protein sequence ID" value="THC80049.1"/>
    <property type="molecule type" value="Genomic_DNA"/>
</dbReference>
<evidence type="ECO:0000256" key="6">
    <source>
        <dbReference type="ARBA" id="ARBA00023136"/>
    </source>
</evidence>
<reference evidence="11 12" key="1">
    <citation type="submission" date="2019-04" db="EMBL/GenBank/DDBJ databases">
        <title>Genome Announcement to Ensure Probiotic Safety of Lactobacillus rhamnosus UBLR-58.</title>
        <authorList>
            <person name="Sulthana A."/>
            <person name="Lakshmi S.G."/>
            <person name="Madempudi R.S."/>
        </authorList>
    </citation>
    <scope>NUCLEOTIDE SEQUENCE [LARGE SCALE GENOMIC DNA]</scope>
    <source>
        <strain evidence="11 12">UBLR-58</strain>
    </source>
</reference>
<dbReference type="InterPro" id="IPR003593">
    <property type="entry name" value="AAA+_ATPase"/>
</dbReference>
<protein>
    <submittedName>
        <fullName evidence="10">ABC transporter ATP-binding protein</fullName>
    </submittedName>
</protein>
<name>A0A508Z2A0_LACRH</name>
<comment type="subcellular location">
    <subcellularLocation>
        <location evidence="1">Cell membrane</location>
        <topology evidence="1">Multi-pass membrane protein</topology>
    </subcellularLocation>
</comment>
<sequence>MADHHAQRIGVRWVIKQLPFPLMVVLVIVGIVSTFEPILNGWVFGQLVKIDFHNMGTVGRYVLMATGAYFVTYVSLYLYLRIKQRVVRILNQALKTVYFTTSMAEAGTKVTEVSDTINQVTNVGKQIEQNYFVALMDMVQEIIGVIVVVIFIVKINAILSLIYVLISALSLLPSHFGRNRLAKNSEKWSAANAALVLNMKDLFQGRTDILNFKAWPAFFARFRQHLTKEEQDYERLNDFQYSMQFISWMFAIASFLFPMFIGLWFMAQGWFGVTTSVIVTLTMTADSVIGGVRRLSGYQSQIVGTSQLRELPVVKAFAAPIADEKPVTLAEPESVKGHLTIKNLTVVRDQHLILDAVNLNLKPDAKILVTGPSGVGKSTLLKAITGQLTAQGTVLFNNKPLHAGDFVLVSQSVWLFSGTLRDNVTLYQDYSDEAVLRVLQVVSLDKELGTGILDFEIVDNGSNLSGGQAQRIGIARGLLRQSPVFLLDEISASLDQANADKIHKLIYALPVTVIEVAHHYNAELAQAFGVETYELVDHTLQLKK</sequence>
<dbReference type="PROSITE" id="PS50929">
    <property type="entry name" value="ABC_TM1F"/>
    <property type="match status" value="1"/>
</dbReference>
<dbReference type="EMBL" id="JACCKI010000002">
    <property type="protein sequence ID" value="NZA04210.1"/>
    <property type="molecule type" value="Genomic_DNA"/>
</dbReference>
<dbReference type="Pfam" id="PF00005">
    <property type="entry name" value="ABC_tran"/>
    <property type="match status" value="1"/>
</dbReference>
<dbReference type="RefSeq" id="WP_005689687.1">
    <property type="nucleotide sequence ID" value="NZ_CABFNI010000027.1"/>
</dbReference>
<evidence type="ECO:0000256" key="2">
    <source>
        <dbReference type="ARBA" id="ARBA00022692"/>
    </source>
</evidence>
<evidence type="ECO:0000256" key="3">
    <source>
        <dbReference type="ARBA" id="ARBA00022741"/>
    </source>
</evidence>
<dbReference type="PROSITE" id="PS00211">
    <property type="entry name" value="ABC_TRANSPORTER_1"/>
    <property type="match status" value="1"/>
</dbReference>